<gene>
    <name evidence="1" type="ORF">VE25_17620</name>
</gene>
<proteinExistence type="predicted"/>
<accession>A0A0F5FQW8</accession>
<reference evidence="1 2" key="1">
    <citation type="submission" date="2015-03" db="EMBL/GenBank/DDBJ databases">
        <authorList>
            <person name="Hassan Y.I."/>
            <person name="Lepp D."/>
            <person name="Li X.-Z."/>
            <person name="Zhou T."/>
        </authorList>
    </citation>
    <scope>NUCLEOTIDE SEQUENCE [LARGE SCALE GENOMIC DNA]</scope>
    <source>
        <strain evidence="1 2">BD-c194</strain>
    </source>
</reference>
<dbReference type="STRING" id="443610.VE25_17620"/>
<protein>
    <recommendedName>
        <fullName evidence="3">Flagellar basal-body protein FlbY</fullName>
    </recommendedName>
</protein>
<sequence length="155" mass="16377">MSAAERLSALDSLPAAELCASAGETLAALVDIMNRETTLLRAGHLRDSAALTPEKTRLAQDYVGFARSIQRQADRLKAEAPAELEALRLGHERLATQMAENLRVIATAKAVTDDLLTDVAVLVGQQERPATYGANGAMAEDPADAALGIAVNKAR</sequence>
<dbReference type="RefSeq" id="WP_046109964.1">
    <property type="nucleotide sequence ID" value="NZ_JZEX01000147.1"/>
</dbReference>
<name>A0A0F5FQW8_9HYPH</name>
<evidence type="ECO:0008006" key="3">
    <source>
        <dbReference type="Google" id="ProtNLM"/>
    </source>
</evidence>
<dbReference type="PATRIC" id="fig|443610.3.peg.1825"/>
<dbReference type="EMBL" id="JZEX01000147">
    <property type="protein sequence ID" value="KKB10552.1"/>
    <property type="molecule type" value="Genomic_DNA"/>
</dbReference>
<evidence type="ECO:0000313" key="1">
    <source>
        <dbReference type="EMBL" id="KKB10552.1"/>
    </source>
</evidence>
<dbReference type="AlphaFoldDB" id="A0A0F5FQW8"/>
<keyword evidence="2" id="KW-1185">Reference proteome</keyword>
<comment type="caution">
    <text evidence="1">The sequence shown here is derived from an EMBL/GenBank/DDBJ whole genome shotgun (WGS) entry which is preliminary data.</text>
</comment>
<dbReference type="OrthoDB" id="7947407at2"/>
<organism evidence="1 2">
    <name type="scientific">Devosia geojensis</name>
    <dbReference type="NCBI Taxonomy" id="443610"/>
    <lineage>
        <taxon>Bacteria</taxon>
        <taxon>Pseudomonadati</taxon>
        <taxon>Pseudomonadota</taxon>
        <taxon>Alphaproteobacteria</taxon>
        <taxon>Hyphomicrobiales</taxon>
        <taxon>Devosiaceae</taxon>
        <taxon>Devosia</taxon>
    </lineage>
</organism>
<dbReference type="Proteomes" id="UP000033632">
    <property type="component" value="Unassembled WGS sequence"/>
</dbReference>
<evidence type="ECO:0000313" key="2">
    <source>
        <dbReference type="Proteomes" id="UP000033632"/>
    </source>
</evidence>